<keyword evidence="13 20" id="KW-0408">Iron</keyword>
<dbReference type="GO" id="GO:0000723">
    <property type="term" value="P:telomere maintenance"/>
    <property type="evidence" value="ECO:0007669"/>
    <property type="project" value="EnsemblFungi"/>
</dbReference>
<evidence type="ECO:0000256" key="12">
    <source>
        <dbReference type="ARBA" id="ARBA00022840"/>
    </source>
</evidence>
<dbReference type="GO" id="GO:0046872">
    <property type="term" value="F:metal ion binding"/>
    <property type="evidence" value="ECO:0007669"/>
    <property type="project" value="UniProtKB-UniRule"/>
</dbReference>
<dbReference type="PANTHER" id="PTHR10887:SF433">
    <property type="entry name" value="DNA REPLICATION ATP-DEPENDENT HELICASE_NUCLEASE DNA2"/>
    <property type="match status" value="1"/>
</dbReference>
<dbReference type="InterPro" id="IPR014808">
    <property type="entry name" value="DNA_replication_fac_Dna2_N"/>
</dbReference>
<dbReference type="EC" id="3.1.-.-" evidence="20"/>
<dbReference type="GO" id="GO:0005524">
    <property type="term" value="F:ATP binding"/>
    <property type="evidence" value="ECO:0007669"/>
    <property type="project" value="UniProtKB-UniRule"/>
</dbReference>
<feature type="compositionally biased region" description="Basic and acidic residues" evidence="21">
    <location>
        <begin position="138"/>
        <end position="151"/>
    </location>
</feature>
<dbReference type="GO" id="GO:0033314">
    <property type="term" value="P:mitotic DNA replication checkpoint signaling"/>
    <property type="evidence" value="ECO:0007669"/>
    <property type="project" value="EnsemblFungi"/>
</dbReference>
<keyword evidence="7 20" id="KW-0547">Nucleotide-binding</keyword>
<feature type="compositionally biased region" description="Basic and acidic residues" evidence="21">
    <location>
        <begin position="98"/>
        <end position="110"/>
    </location>
</feature>
<keyword evidence="20" id="KW-0158">Chromosome</keyword>
<feature type="region of interest" description="Disordered" evidence="21">
    <location>
        <begin position="1"/>
        <end position="61"/>
    </location>
</feature>
<dbReference type="SUPFAM" id="SSF52540">
    <property type="entry name" value="P-loop containing nucleoside triphosphate hydrolases"/>
    <property type="match status" value="1"/>
</dbReference>
<gene>
    <name evidence="23" type="primary">NDAI0C03320</name>
    <name evidence="23" type="ordered locus">NDAI_0C03320</name>
</gene>
<dbReference type="InterPro" id="IPR041679">
    <property type="entry name" value="DNA2/NAM7-like_C"/>
</dbReference>
<dbReference type="GO" id="GO:0005634">
    <property type="term" value="C:nucleus"/>
    <property type="evidence" value="ECO:0007669"/>
    <property type="project" value="UniProtKB-SubCell"/>
</dbReference>
<keyword evidence="11 20" id="KW-0347">Helicase</keyword>
<evidence type="ECO:0000313" key="23">
    <source>
        <dbReference type="EMBL" id="CCD23992.1"/>
    </source>
</evidence>
<dbReference type="GO" id="GO:0051539">
    <property type="term" value="F:4 iron, 4 sulfur cluster binding"/>
    <property type="evidence" value="ECO:0007669"/>
    <property type="project" value="UniProtKB-UniRule"/>
</dbReference>
<keyword evidence="15 20" id="KW-0238">DNA-binding</keyword>
<dbReference type="eggNOG" id="KOG1805">
    <property type="taxonomic scope" value="Eukaryota"/>
</dbReference>
<keyword evidence="12 20" id="KW-0067">ATP-binding</keyword>
<comment type="function">
    <text evidence="20">Key enzyme involved in DNA replication and DNA repair. Involved in Okazaki fragments processing by cleaving long flaps that escape FEN1: flaps that are longer than 27 nucleotides are coated by replication protein A complex (RPA), leading to recruit DNA2 which cleaves the flap until it is too short to bind RPA and becomes a substrate for FEN1. Also involved in 5'-end resection of DNA during double-strand break (DSB) repair by mediating the cleavage of 5'-ssDNA.</text>
</comment>
<sequence>MPKTPERTKRSAEVALSPNLKSKVIKQKVTKQGTESSRKRKRKYQFAPVDNLDSKSAPPSAVLKSIPVSQVRNTIRTKRKVKTDVSIEKVPVVSKIKEENESDKIKKTPTIDDNGSYKNGKSPAEQVIWKYSPAIKHKPDDFRSSPSKLDDPPLMDNNQDPSSTPIIANKWKTILNFNNMKKDDNVGMRLDSPLEREKGSPKGNTVKDSLRGTLRDIDDILGDIEGDLSLKPNMSRIKDELPSSPSGVPTNSIYCTTKKTLGEDNDSLNEGDDSLIDILTQHYTQKLGTHTPIATGKGNNADLEPLGNLAEEIIEEKKSAENTDIPNGKDTSNDADFSDSLLDLMENSDGMDGNVEPESEVRILGDQISKNLKVKSDTPDQNMSEYVKLAQAAVERKGVTRLVILEVRELTLPRIGIQKILSCINSQREKSSVIIRRPWSYLEYDVGDVIHIIEGKNIENKRLLSDDINPKTQLANDNLLILNPDLLFSATSIGGSIDCLRRSVIQASFNDPRGEPSIAMTIGNIVHELLQDSFRYMMSHELLTIEYLDERLDFLLESFKFDIMVCNESLADVKEQIVKDHAENILQFVNHFVQKSNYGCYVSVSGLKKTQPLSISDVIDIEENIWSSTYGLKGYLDLTVEANTENIKCIAPLEVKTGKYRGLSHEAQGLIYTLLLNDKYDLPVDFFLLYYTRDKSMTKFPKILHSIKHILMLRNQMATTFKHQLKEITNRERLEYKLPPLAGASLCENCNTKDMCMVLNKLAENGNAEDSKLRKGEYELLTNHLLTNLEKNRNFFLKFNDLITKEESSVCSINAELFLFDSKTRESLNGRCLSNLIVDDIQGSSQQCGKYTYSFKRQNQDETLSMLHSQIGINDYVIISDENGHFSLCQGLVTKISSDSITVAINRKLLNNKITLDNGNRTSIQSVIKPQFNLTEIMATQNLVTYRIDKNDIQQNLSSSRFNILNLFLPSVQPGELLVDEKTGKSKLTKRSDGGDERMRRFIVDNESPTFVPKDKPPLISYTIPEDSSFNENQIEAIDRVMRANDYALILGMPGSGKTTVISELIKMLVADNKSVLLTSYTHSAVDNILLKLKDVEFDIIRLGSKRRVHPDTQRYLPKYDSLNTYEELLETINGVSVVATTCLSLRDIMFNLRSKDFDYVILDEASQISIPVALGPLRFGIKFVMVGDHYQLPPLVKNEAARSGGLEESLFKYFCERQPDSVVELTYQYRMCEDIVMLSNYLIYENKLKCGTEQVKNQSLHIPHLENLGQYRKADADQDWLMDVLDPQRKVIFMNYDKCVEITEQANNDTITNVGEAELTRQCVKGILTSGVSSDKVGVMTLYRAQLKLLKKVLGSAAYDGLEILTADQFQGRDKDCIIISMVRSNAHLNGGSLLKELRRVNVAMTRAKSKLIIIGSQKTISSIPEIKGFMNLLQERNWIYDLSTNCLECYDFPQNVDSQFSDSALRVGDNDVPKKGAKNITAESLIVKNKPITKQTLTEM</sequence>
<dbReference type="STRING" id="1071378.G0W881"/>
<evidence type="ECO:0000256" key="8">
    <source>
        <dbReference type="ARBA" id="ARBA00022759"/>
    </source>
</evidence>
<accession>G0W881</accession>
<comment type="subcellular location">
    <subcellularLocation>
        <location evidence="20">Nucleus</location>
    </subcellularLocation>
    <subcellularLocation>
        <location evidence="20">Chromosome</location>
    </subcellularLocation>
</comment>
<organism evidence="23 24">
    <name type="scientific">Naumovozyma dairenensis (strain ATCC 10597 / BCRC 20456 / CBS 421 / NBRC 0211 / NRRL Y-12639)</name>
    <name type="common">Saccharomyces dairenensis</name>
    <dbReference type="NCBI Taxonomy" id="1071378"/>
    <lineage>
        <taxon>Eukaryota</taxon>
        <taxon>Fungi</taxon>
        <taxon>Dikarya</taxon>
        <taxon>Ascomycota</taxon>
        <taxon>Saccharomycotina</taxon>
        <taxon>Saccharomycetes</taxon>
        <taxon>Saccharomycetales</taxon>
        <taxon>Saccharomycetaceae</taxon>
        <taxon>Naumovozyma</taxon>
    </lineage>
</organism>
<evidence type="ECO:0000256" key="20">
    <source>
        <dbReference type="RuleBase" id="RU367041"/>
    </source>
</evidence>
<feature type="compositionally biased region" description="Basic and acidic residues" evidence="21">
    <location>
        <begin position="190"/>
        <end position="200"/>
    </location>
</feature>
<dbReference type="InterPro" id="IPR027417">
    <property type="entry name" value="P-loop_NTPase"/>
</dbReference>
<dbReference type="InterPro" id="IPR026851">
    <property type="entry name" value="Dna2/JHS1_DEXXQ-box"/>
</dbReference>
<feature type="domain" description="Helicase ATP-binding" evidence="22">
    <location>
        <begin position="1026"/>
        <end position="1226"/>
    </location>
</feature>
<dbReference type="FunFam" id="3.40.50.300:FF:000721">
    <property type="entry name" value="DNA replication ATP-dependent helicase/nuclease DNA2"/>
    <property type="match status" value="1"/>
</dbReference>
<dbReference type="GO" id="GO:0043139">
    <property type="term" value="F:5'-3' DNA helicase activity"/>
    <property type="evidence" value="ECO:0007669"/>
    <property type="project" value="EnsemblFungi"/>
</dbReference>
<evidence type="ECO:0000259" key="22">
    <source>
        <dbReference type="SMART" id="SM00487"/>
    </source>
</evidence>
<evidence type="ECO:0000256" key="14">
    <source>
        <dbReference type="ARBA" id="ARBA00023014"/>
    </source>
</evidence>
<evidence type="ECO:0000256" key="13">
    <source>
        <dbReference type="ARBA" id="ARBA00023004"/>
    </source>
</evidence>
<dbReference type="GO" id="GO:0033567">
    <property type="term" value="P:DNA replication, Okazaki fragment processing"/>
    <property type="evidence" value="ECO:0007669"/>
    <property type="project" value="UniProtKB-UniRule"/>
</dbReference>
<keyword evidence="3 20" id="KW-0004">4Fe-4S</keyword>
<dbReference type="GO" id="GO:0000781">
    <property type="term" value="C:chromosome, telomeric region"/>
    <property type="evidence" value="ECO:0007669"/>
    <property type="project" value="EnsemblFungi"/>
</dbReference>
<evidence type="ECO:0000256" key="10">
    <source>
        <dbReference type="ARBA" id="ARBA00022801"/>
    </source>
</evidence>
<dbReference type="KEGG" id="ndi:NDAI_0C03320"/>
<dbReference type="InterPro" id="IPR045055">
    <property type="entry name" value="DNA2/NAM7-like"/>
</dbReference>
<name>G0W881_NAUDC</name>
<keyword evidence="17 20" id="KW-0539">Nucleus</keyword>
<evidence type="ECO:0000256" key="5">
    <source>
        <dbReference type="ARBA" id="ARBA00022722"/>
    </source>
</evidence>
<comment type="similarity">
    <text evidence="2 20">Belongs to the DNA2/NAM7 helicase family.</text>
</comment>
<dbReference type="Gene3D" id="3.90.320.10">
    <property type="match status" value="1"/>
</dbReference>
<dbReference type="InterPro" id="IPR014001">
    <property type="entry name" value="Helicase_ATP-bd"/>
</dbReference>
<dbReference type="RefSeq" id="XP_003669235.1">
    <property type="nucleotide sequence ID" value="XM_003669187.1"/>
</dbReference>
<keyword evidence="4 20" id="KW-0235">DNA replication</keyword>
<evidence type="ECO:0000256" key="9">
    <source>
        <dbReference type="ARBA" id="ARBA00022763"/>
    </source>
</evidence>
<feature type="region of interest" description="Disordered" evidence="21">
    <location>
        <begin position="98"/>
        <end position="121"/>
    </location>
</feature>
<feature type="region of interest" description="Disordered" evidence="21">
    <location>
        <begin position="190"/>
        <end position="210"/>
    </location>
</feature>
<dbReference type="HOGENOM" id="CLU_001666_2_1_1"/>
<evidence type="ECO:0000256" key="17">
    <source>
        <dbReference type="ARBA" id="ARBA00023242"/>
    </source>
</evidence>
<dbReference type="GO" id="GO:0043539">
    <property type="term" value="F:protein serine/threonine kinase activator activity"/>
    <property type="evidence" value="ECO:0007669"/>
    <property type="project" value="EnsemblFungi"/>
</dbReference>
<keyword evidence="16 20" id="KW-0234">DNA repair</keyword>
<comment type="catalytic activity">
    <reaction evidence="19">
        <text>ATP + H2O = ADP + phosphate + H(+)</text>
        <dbReference type="Rhea" id="RHEA:13065"/>
        <dbReference type="ChEBI" id="CHEBI:15377"/>
        <dbReference type="ChEBI" id="CHEBI:15378"/>
        <dbReference type="ChEBI" id="CHEBI:30616"/>
        <dbReference type="ChEBI" id="CHEBI:43474"/>
        <dbReference type="ChEBI" id="CHEBI:456216"/>
        <dbReference type="EC" id="3.6.4.12"/>
    </reaction>
    <physiologicalReaction direction="left-to-right" evidence="19">
        <dbReference type="Rhea" id="RHEA:13066"/>
    </physiologicalReaction>
</comment>
<feature type="compositionally biased region" description="Basic and acidic residues" evidence="21">
    <location>
        <begin position="1"/>
        <end position="12"/>
    </location>
</feature>
<dbReference type="Gene3D" id="3.40.50.300">
    <property type="entry name" value="P-loop containing nucleotide triphosphate hydrolases"/>
    <property type="match status" value="3"/>
</dbReference>
<dbReference type="Gene3D" id="2.40.30.270">
    <property type="match status" value="1"/>
</dbReference>
<reference evidence="23 24" key="1">
    <citation type="journal article" date="2011" name="Proc. Natl. Acad. Sci. U.S.A.">
        <title>Evolutionary erosion of yeast sex chromosomes by mating-type switching accidents.</title>
        <authorList>
            <person name="Gordon J.L."/>
            <person name="Armisen D."/>
            <person name="Proux-Wera E."/>
            <person name="Oheigeartaigh S.S."/>
            <person name="Byrne K.P."/>
            <person name="Wolfe K.H."/>
        </authorList>
    </citation>
    <scope>NUCLEOTIDE SEQUENCE [LARGE SCALE GENOMIC DNA]</scope>
    <source>
        <strain evidence="24">ATCC 10597 / BCRC 20456 / CBS 421 / NBRC 0211 / NRRL Y-12639</strain>
    </source>
</reference>
<evidence type="ECO:0000256" key="11">
    <source>
        <dbReference type="ARBA" id="ARBA00022806"/>
    </source>
</evidence>
<dbReference type="CDD" id="cd18041">
    <property type="entry name" value="DEXXQc_DNA2"/>
    <property type="match status" value="1"/>
</dbReference>
<proteinExistence type="inferred from homology"/>
<dbReference type="GO" id="GO:0071932">
    <property type="term" value="P:replication fork reversal"/>
    <property type="evidence" value="ECO:0007669"/>
    <property type="project" value="TreeGrafter"/>
</dbReference>
<keyword evidence="24" id="KW-1185">Reference proteome</keyword>
<keyword evidence="14 20" id="KW-0411">Iron-sulfur</keyword>
<feature type="region of interest" description="Disordered" evidence="21">
    <location>
        <begin position="138"/>
        <end position="165"/>
    </location>
</feature>
<dbReference type="CDD" id="cd18808">
    <property type="entry name" value="SF1_C_Upf1"/>
    <property type="match status" value="1"/>
</dbReference>
<evidence type="ECO:0000256" key="1">
    <source>
        <dbReference type="ARBA" id="ARBA00001966"/>
    </source>
</evidence>
<dbReference type="GO" id="GO:0017108">
    <property type="term" value="F:5'-flap endonuclease activity"/>
    <property type="evidence" value="ECO:0007669"/>
    <property type="project" value="UniProtKB-UniRule"/>
</dbReference>
<evidence type="ECO:0000256" key="19">
    <source>
        <dbReference type="ARBA" id="ARBA00048432"/>
    </source>
</evidence>
<evidence type="ECO:0000256" key="21">
    <source>
        <dbReference type="SAM" id="MobiDB-lite"/>
    </source>
</evidence>
<dbReference type="GO" id="GO:0032448">
    <property type="term" value="F:DNA hairpin binding"/>
    <property type="evidence" value="ECO:0007669"/>
    <property type="project" value="EnsemblFungi"/>
</dbReference>
<dbReference type="FunFam" id="3.40.50.300:FF:000789">
    <property type="entry name" value="DNA replication ATP-dependent helicase/nuclease DNA2"/>
    <property type="match status" value="1"/>
</dbReference>
<dbReference type="GO" id="GO:0000706">
    <property type="term" value="P:meiotic DNA double-strand break processing"/>
    <property type="evidence" value="ECO:0007669"/>
    <property type="project" value="EnsemblFungi"/>
</dbReference>
<dbReference type="GO" id="GO:0000400">
    <property type="term" value="F:four-way junction DNA binding"/>
    <property type="evidence" value="ECO:0007669"/>
    <property type="project" value="EnsemblFungi"/>
</dbReference>
<evidence type="ECO:0000256" key="7">
    <source>
        <dbReference type="ARBA" id="ARBA00022741"/>
    </source>
</evidence>
<dbReference type="GeneID" id="11494737"/>
<dbReference type="Pfam" id="PF08696">
    <property type="entry name" value="Dna2"/>
    <property type="match status" value="1"/>
</dbReference>
<evidence type="ECO:0000256" key="6">
    <source>
        <dbReference type="ARBA" id="ARBA00022723"/>
    </source>
</evidence>
<dbReference type="GO" id="GO:0005737">
    <property type="term" value="C:cytoplasm"/>
    <property type="evidence" value="ECO:0007669"/>
    <property type="project" value="EnsemblFungi"/>
</dbReference>
<evidence type="ECO:0000256" key="16">
    <source>
        <dbReference type="ARBA" id="ARBA00023204"/>
    </source>
</evidence>
<dbReference type="GO" id="GO:0016887">
    <property type="term" value="F:ATP hydrolysis activity"/>
    <property type="evidence" value="ECO:0007669"/>
    <property type="project" value="RHEA"/>
</dbReference>
<dbReference type="GO" id="GO:0035861">
    <property type="term" value="C:site of double-strand break"/>
    <property type="evidence" value="ECO:0007669"/>
    <property type="project" value="EnsemblFungi"/>
</dbReference>
<comment type="cofactor">
    <cofactor evidence="1">
        <name>[4Fe-4S] cluster</name>
        <dbReference type="ChEBI" id="CHEBI:49883"/>
    </cofactor>
</comment>
<dbReference type="InterPro" id="IPR041677">
    <property type="entry name" value="DNA2/NAM7_AAA_11"/>
</dbReference>
<dbReference type="Pfam" id="PF13087">
    <property type="entry name" value="AAA_12"/>
    <property type="match status" value="1"/>
</dbReference>
<keyword evidence="9 20" id="KW-0227">DNA damage</keyword>
<dbReference type="GO" id="GO:0061849">
    <property type="term" value="F:telomeric G-quadruplex DNA binding"/>
    <property type="evidence" value="ECO:0007669"/>
    <property type="project" value="EnsemblFungi"/>
</dbReference>
<dbReference type="SMART" id="SM00487">
    <property type="entry name" value="DEXDc"/>
    <property type="match status" value="1"/>
</dbReference>
<dbReference type="EMBL" id="HE580269">
    <property type="protein sequence ID" value="CCD23992.1"/>
    <property type="molecule type" value="Genomic_DNA"/>
</dbReference>
<keyword evidence="8" id="KW-0255">Endonuclease</keyword>
<dbReference type="OrthoDB" id="6513042at2759"/>
<evidence type="ECO:0000256" key="3">
    <source>
        <dbReference type="ARBA" id="ARBA00022485"/>
    </source>
</evidence>
<keyword evidence="5 20" id="KW-0540">Nuclease</keyword>
<evidence type="ECO:0000313" key="24">
    <source>
        <dbReference type="Proteomes" id="UP000000689"/>
    </source>
</evidence>
<dbReference type="Pfam" id="PF13086">
    <property type="entry name" value="AAA_11"/>
    <property type="match status" value="2"/>
</dbReference>
<evidence type="ECO:0000256" key="2">
    <source>
        <dbReference type="ARBA" id="ARBA00007913"/>
    </source>
</evidence>
<keyword evidence="18 20" id="KW-0511">Multifunctional enzyme</keyword>
<evidence type="ECO:0000256" key="15">
    <source>
        <dbReference type="ARBA" id="ARBA00023125"/>
    </source>
</evidence>
<dbReference type="PANTHER" id="PTHR10887">
    <property type="entry name" value="DNA2/NAM7 HELICASE FAMILY"/>
    <property type="match status" value="1"/>
</dbReference>
<keyword evidence="6 20" id="KW-0479">Metal-binding</keyword>
<dbReference type="InterPro" id="IPR047187">
    <property type="entry name" value="SF1_C_Upf1"/>
</dbReference>
<protein>
    <recommendedName>
        <fullName evidence="20">DNA replication ATP-dependent helicase/nuclease</fullName>
        <ecNumber evidence="20">3.1.-.-</ecNumber>
        <ecNumber evidence="20">3.6.4.12</ecNumber>
    </recommendedName>
</protein>
<dbReference type="GO" id="GO:0000014">
    <property type="term" value="F:single-stranded DNA endodeoxyribonuclease activity"/>
    <property type="evidence" value="ECO:0007669"/>
    <property type="project" value="EnsemblFungi"/>
</dbReference>
<feature type="compositionally biased region" description="Polar residues" evidence="21">
    <location>
        <begin position="156"/>
        <end position="165"/>
    </location>
</feature>
<evidence type="ECO:0000256" key="18">
    <source>
        <dbReference type="ARBA" id="ARBA00023268"/>
    </source>
</evidence>
<dbReference type="InterPro" id="IPR011604">
    <property type="entry name" value="PDDEXK-like_dom_sf"/>
</dbReference>
<keyword evidence="10 20" id="KW-0378">Hydrolase</keyword>
<dbReference type="GO" id="GO:0017116">
    <property type="term" value="F:single-stranded DNA helicase activity"/>
    <property type="evidence" value="ECO:0007669"/>
    <property type="project" value="UniProtKB-UniRule"/>
</dbReference>
<dbReference type="EC" id="3.6.4.12" evidence="20"/>
<dbReference type="Proteomes" id="UP000000689">
    <property type="component" value="Chromosome 3"/>
</dbReference>
<evidence type="ECO:0000256" key="4">
    <source>
        <dbReference type="ARBA" id="ARBA00022705"/>
    </source>
</evidence>
<dbReference type="OMA" id="NYCEAAI"/>